<sequence length="402" mass="42639">MIGQQRSYGRRVLLAAIRQNSPIARIDLSQQTGISRATVTTVTAELIRAGLVEEVAAQGTEMARGRPRVDLKIRGAAHLVAGIKIANSSLSLVLMDFEGNQLAEHNHVLSKTTLGTDALVGELAKALGDMLSPLGKTVSDLSGAGIGIAGIVDVQQGLVHWSPSLSDRNINLRSAIETALGVPAFVDNDANLVAMAEKRFGLGREATDFIVVTIESGVGMGIVINNEIYRGTRGCGAEFGHTKVHLDGALCRCGQRGCLEAYVADYALLREASVTSSREALAQGTTDEQKIEALLQRAHDGDPVASNIVLRAGRMFAMGLANIVNIFDPQLIVLAGERMQSNHLYAEEVIAGIKNSIVQVDQPPPEVVIHRWGDLMWAKGAAAYALEGVEEAAVAALRAGEA</sequence>
<reference evidence="2" key="1">
    <citation type="journal article" date="2014" name="Int. J. Syst. Evol. Microbiol.">
        <title>Complete genome sequence of Corynebacterium casei LMG S-19264T (=DSM 44701T), isolated from a smear-ripened cheese.</title>
        <authorList>
            <consortium name="US DOE Joint Genome Institute (JGI-PGF)"/>
            <person name="Walter F."/>
            <person name="Albersmeier A."/>
            <person name="Kalinowski J."/>
            <person name="Ruckert C."/>
        </authorList>
    </citation>
    <scope>NUCLEOTIDE SEQUENCE</scope>
    <source>
        <strain evidence="2">CGMCC 1.15880</strain>
    </source>
</reference>
<dbReference type="Gene3D" id="3.30.420.40">
    <property type="match status" value="2"/>
</dbReference>
<evidence type="ECO:0000313" key="2">
    <source>
        <dbReference type="EMBL" id="GGA27861.1"/>
    </source>
</evidence>
<dbReference type="InterPro" id="IPR043129">
    <property type="entry name" value="ATPase_NBD"/>
</dbReference>
<dbReference type="EMBL" id="BMKA01000005">
    <property type="protein sequence ID" value="GGA27861.1"/>
    <property type="molecule type" value="Genomic_DNA"/>
</dbReference>
<dbReference type="InterPro" id="IPR000600">
    <property type="entry name" value="ROK"/>
</dbReference>
<dbReference type="InterPro" id="IPR036390">
    <property type="entry name" value="WH_DNA-bd_sf"/>
</dbReference>
<reference evidence="2" key="2">
    <citation type="submission" date="2020-09" db="EMBL/GenBank/DDBJ databases">
        <authorList>
            <person name="Sun Q."/>
            <person name="Zhou Y."/>
        </authorList>
    </citation>
    <scope>NUCLEOTIDE SEQUENCE</scope>
    <source>
        <strain evidence="2">CGMCC 1.15880</strain>
    </source>
</reference>
<gene>
    <name evidence="2" type="primary">xylR</name>
    <name evidence="2" type="ORF">GCM10011498_31130</name>
</gene>
<dbReference type="Pfam" id="PF00480">
    <property type="entry name" value="ROK"/>
    <property type="match status" value="1"/>
</dbReference>
<proteinExistence type="inferred from homology"/>
<dbReference type="AlphaFoldDB" id="A0A916VRW5"/>
<dbReference type="Pfam" id="PF13412">
    <property type="entry name" value="HTH_24"/>
    <property type="match status" value="1"/>
</dbReference>
<dbReference type="InterPro" id="IPR049874">
    <property type="entry name" value="ROK_cs"/>
</dbReference>
<dbReference type="RefSeq" id="WP_188677446.1">
    <property type="nucleotide sequence ID" value="NZ_BMKA01000005.1"/>
</dbReference>
<comment type="similarity">
    <text evidence="1">Belongs to the ROK (NagC/XylR) family.</text>
</comment>
<dbReference type="SUPFAM" id="SSF46785">
    <property type="entry name" value="Winged helix' DNA-binding domain"/>
    <property type="match status" value="1"/>
</dbReference>
<dbReference type="PROSITE" id="PS01125">
    <property type="entry name" value="ROK"/>
    <property type="match status" value="1"/>
</dbReference>
<comment type="caution">
    <text evidence="2">The sequence shown here is derived from an EMBL/GenBank/DDBJ whole genome shotgun (WGS) entry which is preliminary data.</text>
</comment>
<dbReference type="Proteomes" id="UP000628017">
    <property type="component" value="Unassembled WGS sequence"/>
</dbReference>
<dbReference type="InterPro" id="IPR036388">
    <property type="entry name" value="WH-like_DNA-bd_sf"/>
</dbReference>
<evidence type="ECO:0000313" key="3">
    <source>
        <dbReference type="Proteomes" id="UP000628017"/>
    </source>
</evidence>
<dbReference type="CDD" id="cd24073">
    <property type="entry name" value="ASKHA_ATPase_ROK_CYANR"/>
    <property type="match status" value="1"/>
</dbReference>
<dbReference type="PANTHER" id="PTHR18964">
    <property type="entry name" value="ROK (REPRESSOR, ORF, KINASE) FAMILY"/>
    <property type="match status" value="1"/>
</dbReference>
<dbReference type="PANTHER" id="PTHR18964:SF149">
    <property type="entry name" value="BIFUNCTIONAL UDP-N-ACETYLGLUCOSAMINE 2-EPIMERASE_N-ACETYLMANNOSAMINE KINASE"/>
    <property type="match status" value="1"/>
</dbReference>
<accession>A0A916VRW5</accession>
<keyword evidence="3" id="KW-1185">Reference proteome</keyword>
<organism evidence="2 3">
    <name type="scientific">Neptunicoccus cionae</name>
    <dbReference type="NCBI Taxonomy" id="2035344"/>
    <lineage>
        <taxon>Bacteria</taxon>
        <taxon>Pseudomonadati</taxon>
        <taxon>Pseudomonadota</taxon>
        <taxon>Alphaproteobacteria</taxon>
        <taxon>Rhodobacterales</taxon>
        <taxon>Paracoccaceae</taxon>
        <taxon>Neptunicoccus</taxon>
    </lineage>
</organism>
<dbReference type="SUPFAM" id="SSF53067">
    <property type="entry name" value="Actin-like ATPase domain"/>
    <property type="match status" value="1"/>
</dbReference>
<protein>
    <submittedName>
        <fullName evidence="2">Xylose operon repressor</fullName>
    </submittedName>
</protein>
<evidence type="ECO:0000256" key="1">
    <source>
        <dbReference type="ARBA" id="ARBA00006479"/>
    </source>
</evidence>
<name>A0A916VRW5_9RHOB</name>
<dbReference type="Gene3D" id="1.10.10.10">
    <property type="entry name" value="Winged helix-like DNA-binding domain superfamily/Winged helix DNA-binding domain"/>
    <property type="match status" value="1"/>
</dbReference>